<sequence length="214" mass="23701">MKAVDQLAKPLLGVAHNVPVQLGNWAGIVDLSVVPLKDFQLVIGLDFMERVLPFPLTEDGCMTFRSAGHDYTVAVERQPVLGGVLLAMQVAKGVKKGEKTFLVAYKEEGTPSNSLDIPHDVSKLLQEFSDMMPSELPKKLPLEGSSASSDLLERVKEGMAHNSFAKNLLGLAKEGNTRRFWEQDELIYTIGNPLFIPLWGNLRKELLKECHDSM</sequence>
<accession>A0A6A6MCH6</accession>
<name>A0A6A6MCH6_HEVBR</name>
<keyword evidence="2" id="KW-1185">Reference proteome</keyword>
<proteinExistence type="predicted"/>
<dbReference type="Proteomes" id="UP000467840">
    <property type="component" value="Chromosome 14"/>
</dbReference>
<dbReference type="AlphaFoldDB" id="A0A6A6MCH6"/>
<reference evidence="1 2" key="1">
    <citation type="journal article" date="2020" name="Mol. Plant">
        <title>The Chromosome-Based Rubber Tree Genome Provides New Insights into Spurge Genome Evolution and Rubber Biosynthesis.</title>
        <authorList>
            <person name="Liu J."/>
            <person name="Shi C."/>
            <person name="Shi C.C."/>
            <person name="Li W."/>
            <person name="Zhang Q.J."/>
            <person name="Zhang Y."/>
            <person name="Li K."/>
            <person name="Lu H.F."/>
            <person name="Shi C."/>
            <person name="Zhu S.T."/>
            <person name="Xiao Z.Y."/>
            <person name="Nan H."/>
            <person name="Yue Y."/>
            <person name="Zhu X.G."/>
            <person name="Wu Y."/>
            <person name="Hong X.N."/>
            <person name="Fan G.Y."/>
            <person name="Tong Y."/>
            <person name="Zhang D."/>
            <person name="Mao C.L."/>
            <person name="Liu Y.L."/>
            <person name="Hao S.J."/>
            <person name="Liu W.Q."/>
            <person name="Lv M.Q."/>
            <person name="Zhang H.B."/>
            <person name="Liu Y."/>
            <person name="Hu-Tang G.R."/>
            <person name="Wang J.P."/>
            <person name="Wang J.H."/>
            <person name="Sun Y.H."/>
            <person name="Ni S.B."/>
            <person name="Chen W.B."/>
            <person name="Zhang X.C."/>
            <person name="Jiao Y.N."/>
            <person name="Eichler E.E."/>
            <person name="Li G.H."/>
            <person name="Liu X."/>
            <person name="Gao L.Z."/>
        </authorList>
    </citation>
    <scope>NUCLEOTIDE SEQUENCE [LARGE SCALE GENOMIC DNA]</scope>
    <source>
        <strain evidence="2">cv. GT1</strain>
        <tissue evidence="1">Leaf</tissue>
    </source>
</reference>
<evidence type="ECO:0000313" key="1">
    <source>
        <dbReference type="EMBL" id="KAF2310208.1"/>
    </source>
</evidence>
<protein>
    <submittedName>
        <fullName evidence="1">Uncharacterized protein</fullName>
    </submittedName>
</protein>
<evidence type="ECO:0000313" key="2">
    <source>
        <dbReference type="Proteomes" id="UP000467840"/>
    </source>
</evidence>
<gene>
    <name evidence="1" type="ORF">GH714_007215</name>
</gene>
<organism evidence="1 2">
    <name type="scientific">Hevea brasiliensis</name>
    <name type="common">Para rubber tree</name>
    <name type="synonym">Siphonia brasiliensis</name>
    <dbReference type="NCBI Taxonomy" id="3981"/>
    <lineage>
        <taxon>Eukaryota</taxon>
        <taxon>Viridiplantae</taxon>
        <taxon>Streptophyta</taxon>
        <taxon>Embryophyta</taxon>
        <taxon>Tracheophyta</taxon>
        <taxon>Spermatophyta</taxon>
        <taxon>Magnoliopsida</taxon>
        <taxon>eudicotyledons</taxon>
        <taxon>Gunneridae</taxon>
        <taxon>Pentapetalae</taxon>
        <taxon>rosids</taxon>
        <taxon>fabids</taxon>
        <taxon>Malpighiales</taxon>
        <taxon>Euphorbiaceae</taxon>
        <taxon>Crotonoideae</taxon>
        <taxon>Micrandreae</taxon>
        <taxon>Hevea</taxon>
    </lineage>
</organism>
<dbReference type="EMBL" id="JAAGAX010000006">
    <property type="protein sequence ID" value="KAF2310208.1"/>
    <property type="molecule type" value="Genomic_DNA"/>
</dbReference>
<comment type="caution">
    <text evidence="1">The sequence shown here is derived from an EMBL/GenBank/DDBJ whole genome shotgun (WGS) entry which is preliminary data.</text>
</comment>